<evidence type="ECO:0000256" key="4">
    <source>
        <dbReference type="ARBA" id="ARBA00023163"/>
    </source>
</evidence>
<name>A0A2A2MDM5_9GAMM</name>
<keyword evidence="7" id="KW-1185">Reference proteome</keyword>
<dbReference type="SUPFAM" id="SSF46689">
    <property type="entry name" value="Homeodomain-like"/>
    <property type="match status" value="1"/>
</dbReference>
<dbReference type="Proteomes" id="UP000218796">
    <property type="component" value="Unassembled WGS sequence"/>
</dbReference>
<dbReference type="Pfam" id="PF14532">
    <property type="entry name" value="Sigma54_activ_2"/>
    <property type="match status" value="1"/>
</dbReference>
<dbReference type="InterPro" id="IPR009057">
    <property type="entry name" value="Homeodomain-like_sf"/>
</dbReference>
<dbReference type="InterPro" id="IPR002197">
    <property type="entry name" value="HTH_Fis"/>
</dbReference>
<evidence type="ECO:0000256" key="1">
    <source>
        <dbReference type="ARBA" id="ARBA00022741"/>
    </source>
</evidence>
<dbReference type="Gene3D" id="3.30.450.40">
    <property type="match status" value="1"/>
</dbReference>
<dbReference type="GO" id="GO:0006355">
    <property type="term" value="P:regulation of DNA-templated transcription"/>
    <property type="evidence" value="ECO:0007669"/>
    <property type="project" value="InterPro"/>
</dbReference>
<gene>
    <name evidence="6" type="ORF">CJD50_05180</name>
</gene>
<dbReference type="Pfam" id="PF25601">
    <property type="entry name" value="AAA_lid_14"/>
    <property type="match status" value="1"/>
</dbReference>
<dbReference type="SUPFAM" id="SSF52540">
    <property type="entry name" value="P-loop containing nucleoside triphosphate hydrolases"/>
    <property type="match status" value="1"/>
</dbReference>
<evidence type="ECO:0000259" key="5">
    <source>
        <dbReference type="PROSITE" id="PS50045"/>
    </source>
</evidence>
<dbReference type="Pfam" id="PF02954">
    <property type="entry name" value="HTH_8"/>
    <property type="match status" value="1"/>
</dbReference>
<dbReference type="AlphaFoldDB" id="A0A2A2MDM5"/>
<comment type="caution">
    <text evidence="6">The sequence shown here is derived from an EMBL/GenBank/DDBJ whole genome shotgun (WGS) entry which is preliminary data.</text>
</comment>
<feature type="domain" description="Sigma-54 factor interaction" evidence="5">
    <location>
        <begin position="192"/>
        <end position="412"/>
    </location>
</feature>
<keyword evidence="2" id="KW-0067">ATP-binding</keyword>
<dbReference type="PANTHER" id="PTHR32071">
    <property type="entry name" value="TRANSCRIPTIONAL REGULATORY PROTEIN"/>
    <property type="match status" value="1"/>
</dbReference>
<sequence>MDSAISFLHTALCSSAQIEKSMQACIHAIPEDFSCDGIFLNYYRHDIRSIQFIALSSHKAARLKRDLIPIPEYIAEQFEKNQNIEIQLINDLKQDLLTEYVVGRGFRNIKSIILMRMSLDGIRLGAVGFFSYQPQAYATEHVALIEAVRGEFSLLSFITLLQHNLLEPRAKYSVAPSCMPSTFSHSDERFIVSPNNVELSKFYSSLKILACSQSPILIFGEHGVGKKSIASYIREVADEKGVYGILDVRNHQLIYISSTDNTKECIDIDWEDMPDIKYFLPLHGGTLLVYELFSLPKRWQMMVLELMSRYPGVCHVKTISIQTERYSEALHHNYLSSQYHHHILCLEITLPPLRYRHQDIPLLLTHYLSLKLTHHGANKIPIFSPETKKMLWDYQWPGNISELIHVIENSSISFPGGELICDLPKIKAQGGLLPLEDAMREHIIKALRQANGKISGKNGAAQILGINSNTLYSKIKKLRISAR</sequence>
<evidence type="ECO:0000313" key="6">
    <source>
        <dbReference type="EMBL" id="PAV97062.1"/>
    </source>
</evidence>
<keyword evidence="1" id="KW-0547">Nucleotide-binding</keyword>
<keyword evidence="3" id="KW-0805">Transcription regulation</keyword>
<dbReference type="EMBL" id="NQMS01000002">
    <property type="protein sequence ID" value="PAV97062.1"/>
    <property type="molecule type" value="Genomic_DNA"/>
</dbReference>
<dbReference type="RefSeq" id="WP_048797498.1">
    <property type="nucleotide sequence ID" value="NZ_CAUFSP010000026.1"/>
</dbReference>
<dbReference type="Gene3D" id="3.40.50.300">
    <property type="entry name" value="P-loop containing nucleotide triphosphate hydrolases"/>
    <property type="match status" value="1"/>
</dbReference>
<dbReference type="PROSITE" id="PS50045">
    <property type="entry name" value="SIGMA54_INTERACT_4"/>
    <property type="match status" value="1"/>
</dbReference>
<keyword evidence="4" id="KW-0804">Transcription</keyword>
<dbReference type="InterPro" id="IPR058031">
    <property type="entry name" value="AAA_lid_NorR"/>
</dbReference>
<dbReference type="InterPro" id="IPR027417">
    <property type="entry name" value="P-loop_NTPase"/>
</dbReference>
<dbReference type="InterPro" id="IPR029016">
    <property type="entry name" value="GAF-like_dom_sf"/>
</dbReference>
<dbReference type="GO" id="GO:0043565">
    <property type="term" value="F:sequence-specific DNA binding"/>
    <property type="evidence" value="ECO:0007669"/>
    <property type="project" value="InterPro"/>
</dbReference>
<protein>
    <submittedName>
        <fullName evidence="6">Fis family transcriptional regulator</fullName>
    </submittedName>
</protein>
<reference evidence="6 7" key="1">
    <citation type="submission" date="2017-08" db="EMBL/GenBank/DDBJ databases">
        <title>Draft Genome Sequence of Hafnia alvei CITHA-6 Isolated from Raw Bovine Milk.</title>
        <authorList>
            <person name="Culligan E.P."/>
            <person name="Mcsweeney A."/>
            <person name="O'Doherty C."/>
            <person name="Gleeson E."/>
            <person name="O'Riordan D."/>
            <person name="Sleator R.D."/>
        </authorList>
    </citation>
    <scope>NUCLEOTIDE SEQUENCE [LARGE SCALE GENOMIC DNA]</scope>
    <source>
        <strain evidence="6 7">CITHA-6</strain>
    </source>
</reference>
<accession>A0A2A2MDM5</accession>
<dbReference type="GO" id="GO:0005524">
    <property type="term" value="F:ATP binding"/>
    <property type="evidence" value="ECO:0007669"/>
    <property type="project" value="UniProtKB-KW"/>
</dbReference>
<dbReference type="OrthoDB" id="5496274at2"/>
<organism evidence="6 7">
    <name type="scientific">Hafnia paralvei</name>
    <dbReference type="NCBI Taxonomy" id="546367"/>
    <lineage>
        <taxon>Bacteria</taxon>
        <taxon>Pseudomonadati</taxon>
        <taxon>Pseudomonadota</taxon>
        <taxon>Gammaproteobacteria</taxon>
        <taxon>Enterobacterales</taxon>
        <taxon>Hafniaceae</taxon>
        <taxon>Hafnia</taxon>
    </lineage>
</organism>
<dbReference type="Gene3D" id="1.10.8.60">
    <property type="match status" value="1"/>
</dbReference>
<proteinExistence type="predicted"/>
<evidence type="ECO:0000313" key="7">
    <source>
        <dbReference type="Proteomes" id="UP000218796"/>
    </source>
</evidence>
<evidence type="ECO:0000256" key="3">
    <source>
        <dbReference type="ARBA" id="ARBA00023015"/>
    </source>
</evidence>
<dbReference type="InterPro" id="IPR002078">
    <property type="entry name" value="Sigma_54_int"/>
</dbReference>
<evidence type="ECO:0000256" key="2">
    <source>
        <dbReference type="ARBA" id="ARBA00022840"/>
    </source>
</evidence>
<dbReference type="Gene3D" id="1.10.10.60">
    <property type="entry name" value="Homeodomain-like"/>
    <property type="match status" value="1"/>
</dbReference>